<dbReference type="GeneID" id="78819355"/>
<protein>
    <submittedName>
        <fullName evidence="2">Transposase</fullName>
    </submittedName>
</protein>
<evidence type="ECO:0000313" key="2">
    <source>
        <dbReference type="EMBL" id="MFC7139105.1"/>
    </source>
</evidence>
<proteinExistence type="predicted"/>
<evidence type="ECO:0000313" key="3">
    <source>
        <dbReference type="Proteomes" id="UP001596432"/>
    </source>
</evidence>
<keyword evidence="3" id="KW-1185">Reference proteome</keyword>
<dbReference type="AlphaFoldDB" id="A0ABD5Y1A5"/>
<organism evidence="2 3">
    <name type="scientific">Halosimplex aquaticum</name>
    <dbReference type="NCBI Taxonomy" id="3026162"/>
    <lineage>
        <taxon>Archaea</taxon>
        <taxon>Methanobacteriati</taxon>
        <taxon>Methanobacteriota</taxon>
        <taxon>Stenosarchaea group</taxon>
        <taxon>Halobacteria</taxon>
        <taxon>Halobacteriales</taxon>
        <taxon>Haloarculaceae</taxon>
        <taxon>Halosimplex</taxon>
    </lineage>
</organism>
<dbReference type="EMBL" id="JBHTAS010000001">
    <property type="protein sequence ID" value="MFC7139105.1"/>
    <property type="molecule type" value="Genomic_DNA"/>
</dbReference>
<dbReference type="Proteomes" id="UP001596432">
    <property type="component" value="Unassembled WGS sequence"/>
</dbReference>
<dbReference type="InterPro" id="IPR002559">
    <property type="entry name" value="Transposase_11"/>
</dbReference>
<sequence>MNDADDRHLGYLGRQADEIISEGTDWVDFAQQLDVTRYEHRESFPDYHASRSFYAVFQAYLWATVEDESYSGIPDRLAERPKLASAFGFDPNDLPSESTFRPVRLERRFGELESTVERAAEQIRSIAADRGSPIGYRIYRPDAKGESDGPPSERTIQRLLRKTGKEVLEETLSVSIPSIDLPRPDNPIYDTEELLTVEAVAAIQRAAANDAGVTLGDMKNPDPNIASEDEKGDPFYADGPTGETLLEAVKEMSVDEIATVMNFALRKSYTRAKPRLRELENDNGSRFGVRAKIALDMTYVAYYGDRDEMEWLQGTPDDKSYDWCHKFATAVIVGDNTHYVVGVCPLGNTEYADTDAYPGKDNSYYVGDVTRRLLSIADEYVNIRRVYADREFHSVDALNALEERDLKYVIPAKKDQHRIGPMCDRFDQLKSGYDEERDTPLYVKHDHPIHGPIKGGVSNDKEYTDIVILPPDDDDDANPDGSPQPFLTNLDVSDEIALDRRWAATQIEQYSDRGAIENSYSSIKDAAAWTTSKEFEVRWFHFAFGCIVYNMWLLVDFLAQERIGEIETRKKPRITLDRFQRWLDRLLSNLFEEGGVMTLR</sequence>
<comment type="caution">
    <text evidence="2">The sequence shown here is derived from an EMBL/GenBank/DDBJ whole genome shotgun (WGS) entry which is preliminary data.</text>
</comment>
<feature type="domain" description="Transposase IS4-like" evidence="1">
    <location>
        <begin position="373"/>
        <end position="551"/>
    </location>
</feature>
<dbReference type="RefSeq" id="WP_274324706.1">
    <property type="nucleotide sequence ID" value="NZ_CP118158.1"/>
</dbReference>
<name>A0ABD5Y1A5_9EURY</name>
<reference evidence="2 3" key="1">
    <citation type="journal article" date="2019" name="Int. J. Syst. Evol. Microbiol.">
        <title>The Global Catalogue of Microorganisms (GCM) 10K type strain sequencing project: providing services to taxonomists for standard genome sequencing and annotation.</title>
        <authorList>
            <consortium name="The Broad Institute Genomics Platform"/>
            <consortium name="The Broad Institute Genome Sequencing Center for Infectious Disease"/>
            <person name="Wu L."/>
            <person name="Ma J."/>
        </authorList>
    </citation>
    <scope>NUCLEOTIDE SEQUENCE [LARGE SCALE GENOMIC DNA]</scope>
    <source>
        <strain evidence="2 3">XZYJT29</strain>
    </source>
</reference>
<evidence type="ECO:0000259" key="1">
    <source>
        <dbReference type="Pfam" id="PF01609"/>
    </source>
</evidence>
<accession>A0ABD5Y1A5</accession>
<gene>
    <name evidence="2" type="ORF">ACFQMA_04540</name>
</gene>
<dbReference type="Pfam" id="PF01609">
    <property type="entry name" value="DDE_Tnp_1"/>
    <property type="match status" value="1"/>
</dbReference>